<proteinExistence type="predicted"/>
<comment type="caution">
    <text evidence="2">The sequence shown here is derived from an EMBL/GenBank/DDBJ whole genome shotgun (WGS) entry which is preliminary data.</text>
</comment>
<evidence type="ECO:0000313" key="2">
    <source>
        <dbReference type="EMBL" id="KKM02197.1"/>
    </source>
</evidence>
<protein>
    <submittedName>
        <fullName evidence="2">Uncharacterized protein</fullName>
    </submittedName>
</protein>
<sequence length="247" mass="28440">MLRKSNSWFLLRNYFRLTSFYLLFLLSILLFPINLCAETKEIFAEATYIMGDGETPSFAETMVMQEAKRIALEQAGTYLESYSKIEGLELKRDEIQTIAGGVLETIILERDRVLVGDGIEFSIKIKATITTDKVNQLAERLKGKNIVDEYNQLRNEYLVLKESISDWKRTLYKTEATEKRNEILKSIKEHESKLNSLFTKEERLVKKILSGKSIIYNAESAAYEVDTKLNFLLSNIINDIKINLGEV</sequence>
<feature type="coiled-coil region" evidence="1">
    <location>
        <begin position="150"/>
        <end position="193"/>
    </location>
</feature>
<gene>
    <name evidence="2" type="ORF">LCGC14_1786820</name>
</gene>
<organism evidence="2">
    <name type="scientific">marine sediment metagenome</name>
    <dbReference type="NCBI Taxonomy" id="412755"/>
    <lineage>
        <taxon>unclassified sequences</taxon>
        <taxon>metagenomes</taxon>
        <taxon>ecological metagenomes</taxon>
    </lineage>
</organism>
<dbReference type="AlphaFoldDB" id="A0A0F9HGA4"/>
<dbReference type="EMBL" id="LAZR01016999">
    <property type="protein sequence ID" value="KKM02197.1"/>
    <property type="molecule type" value="Genomic_DNA"/>
</dbReference>
<accession>A0A0F9HGA4</accession>
<name>A0A0F9HGA4_9ZZZZ</name>
<keyword evidence="1" id="KW-0175">Coiled coil</keyword>
<evidence type="ECO:0000256" key="1">
    <source>
        <dbReference type="SAM" id="Coils"/>
    </source>
</evidence>
<reference evidence="2" key="1">
    <citation type="journal article" date="2015" name="Nature">
        <title>Complex archaea that bridge the gap between prokaryotes and eukaryotes.</title>
        <authorList>
            <person name="Spang A."/>
            <person name="Saw J.H."/>
            <person name="Jorgensen S.L."/>
            <person name="Zaremba-Niedzwiedzka K."/>
            <person name="Martijn J."/>
            <person name="Lind A.E."/>
            <person name="van Eijk R."/>
            <person name="Schleper C."/>
            <person name="Guy L."/>
            <person name="Ettema T.J."/>
        </authorList>
    </citation>
    <scope>NUCLEOTIDE SEQUENCE</scope>
</reference>
<feature type="non-terminal residue" evidence="2">
    <location>
        <position position="247"/>
    </location>
</feature>